<dbReference type="Pfam" id="PF03330">
    <property type="entry name" value="DPBB_1"/>
    <property type="match status" value="1"/>
</dbReference>
<keyword evidence="7" id="KW-0449">Lipoprotein</keyword>
<protein>
    <recommendedName>
        <fullName evidence="3">Endolytic peptidoglycan transglycosylase RlpA</fullName>
        <ecNumber evidence="3">4.2.2.-</ecNumber>
    </recommendedName>
</protein>
<dbReference type="GO" id="GO:0008932">
    <property type="term" value="F:lytic endotransglycosylase activity"/>
    <property type="evidence" value="ECO:0007669"/>
    <property type="project" value="UniProtKB-UniRule"/>
</dbReference>
<dbReference type="SUPFAM" id="SSF50685">
    <property type="entry name" value="Barwin-like endoglucanases"/>
    <property type="match status" value="1"/>
</dbReference>
<feature type="region of interest" description="Disordered" evidence="5">
    <location>
        <begin position="60"/>
        <end position="79"/>
    </location>
</feature>
<evidence type="ECO:0000256" key="1">
    <source>
        <dbReference type="ARBA" id="ARBA00023239"/>
    </source>
</evidence>
<comment type="similarity">
    <text evidence="3 4">Belongs to the RlpA family.</text>
</comment>
<dbReference type="OrthoDB" id="9779128at2"/>
<dbReference type="InterPro" id="IPR012997">
    <property type="entry name" value="RplA"/>
</dbReference>
<proteinExistence type="inferred from homology"/>
<dbReference type="AlphaFoldDB" id="A0A1H5I324"/>
<dbReference type="GO" id="GO:0000270">
    <property type="term" value="P:peptidoglycan metabolic process"/>
    <property type="evidence" value="ECO:0007669"/>
    <property type="project" value="UniProtKB-UniRule"/>
</dbReference>
<evidence type="ECO:0000256" key="5">
    <source>
        <dbReference type="SAM" id="MobiDB-lite"/>
    </source>
</evidence>
<dbReference type="GO" id="GO:0071555">
    <property type="term" value="P:cell wall organization"/>
    <property type="evidence" value="ECO:0007669"/>
    <property type="project" value="UniProtKB-KW"/>
</dbReference>
<gene>
    <name evidence="3" type="primary">rlpA</name>
    <name evidence="7" type="ORF">SAMN05444171_7119</name>
</gene>
<feature type="compositionally biased region" description="Basic and acidic residues" evidence="5">
    <location>
        <begin position="60"/>
        <end position="74"/>
    </location>
</feature>
<accession>A0A1H5I324</accession>
<dbReference type="InterPro" id="IPR009009">
    <property type="entry name" value="RlpA-like_DPBB"/>
</dbReference>
<organism evidence="7 8">
    <name type="scientific">Bradyrhizobium lablabi</name>
    <dbReference type="NCBI Taxonomy" id="722472"/>
    <lineage>
        <taxon>Bacteria</taxon>
        <taxon>Pseudomonadati</taxon>
        <taxon>Pseudomonadota</taxon>
        <taxon>Alphaproteobacteria</taxon>
        <taxon>Hyphomicrobiales</taxon>
        <taxon>Nitrobacteraceae</taxon>
        <taxon>Bradyrhizobium</taxon>
    </lineage>
</organism>
<evidence type="ECO:0000259" key="6">
    <source>
        <dbReference type="Pfam" id="PF03330"/>
    </source>
</evidence>
<reference evidence="7 8" key="1">
    <citation type="submission" date="2016-10" db="EMBL/GenBank/DDBJ databases">
        <authorList>
            <person name="de Groot N.N."/>
        </authorList>
    </citation>
    <scope>NUCLEOTIDE SEQUENCE [LARGE SCALE GENOMIC DNA]</scope>
    <source>
        <strain evidence="7 8">GAS522</strain>
    </source>
</reference>
<comment type="function">
    <text evidence="3">Lytic transglycosylase with a strong preference for naked glycan strands that lack stem peptides.</text>
</comment>
<name>A0A1H5I324_9BRAD</name>
<evidence type="ECO:0000256" key="2">
    <source>
        <dbReference type="ARBA" id="ARBA00023316"/>
    </source>
</evidence>
<keyword evidence="2 3" id="KW-0961">Cell wall biogenesis/degradation</keyword>
<dbReference type="HAMAP" id="MF_02071">
    <property type="entry name" value="RlpA"/>
    <property type="match status" value="1"/>
</dbReference>
<evidence type="ECO:0000313" key="7">
    <source>
        <dbReference type="EMBL" id="SEE34683.1"/>
    </source>
</evidence>
<dbReference type="EMBL" id="FNTI01000001">
    <property type="protein sequence ID" value="SEE34683.1"/>
    <property type="molecule type" value="Genomic_DNA"/>
</dbReference>
<dbReference type="Gene3D" id="2.40.40.10">
    <property type="entry name" value="RlpA-like domain"/>
    <property type="match status" value="1"/>
</dbReference>
<dbReference type="CDD" id="cd22268">
    <property type="entry name" value="DPBB_RlpA-like"/>
    <property type="match status" value="1"/>
</dbReference>
<dbReference type="PANTHER" id="PTHR34183:SF1">
    <property type="entry name" value="ENDOLYTIC PEPTIDOGLYCAN TRANSGLYCOSYLASE RLPA"/>
    <property type="match status" value="1"/>
</dbReference>
<evidence type="ECO:0000256" key="4">
    <source>
        <dbReference type="RuleBase" id="RU003495"/>
    </source>
</evidence>
<keyword evidence="1 3" id="KW-0456">Lyase</keyword>
<evidence type="ECO:0000313" key="8">
    <source>
        <dbReference type="Proteomes" id="UP000183208"/>
    </source>
</evidence>
<dbReference type="NCBIfam" id="TIGR00413">
    <property type="entry name" value="rlpA"/>
    <property type="match status" value="1"/>
</dbReference>
<feature type="domain" description="RlpA-like protein double-psi beta-barrel" evidence="6">
    <location>
        <begin position="104"/>
        <end position="189"/>
    </location>
</feature>
<dbReference type="EC" id="4.2.2.-" evidence="3"/>
<dbReference type="Proteomes" id="UP000183208">
    <property type="component" value="Unassembled WGS sequence"/>
</dbReference>
<dbReference type="PANTHER" id="PTHR34183">
    <property type="entry name" value="ENDOLYTIC PEPTIDOGLYCAN TRANSGLYCOSYLASE RLPA"/>
    <property type="match status" value="1"/>
</dbReference>
<sequence>MSSIDAAGHSFVDVAGRVRRDVRLVSPINAGKIVRLMAVALAAASLAACAQSSVVSQRSDFRTSRQASLERDRTPSSMKTRVAATRKHTRFASRSDAAGTKVASQGLASFYSEGTETASGEKFDARELTAAHPSLPFGTMLRVTDIKSGRSVTVRVNDRGPYVPGRIVDVSHSAAAELGMIGKGVANVRLDVVR</sequence>
<dbReference type="InterPro" id="IPR034718">
    <property type="entry name" value="RlpA"/>
</dbReference>
<evidence type="ECO:0000256" key="3">
    <source>
        <dbReference type="HAMAP-Rule" id="MF_02071"/>
    </source>
</evidence>
<dbReference type="InterPro" id="IPR036908">
    <property type="entry name" value="RlpA-like_sf"/>
</dbReference>